<organism evidence="9 10">
    <name type="scientific">Metarhizium robertsii (strain ARSEF 23 / ATCC MYA-3075)</name>
    <name type="common">Metarhizium anisopliae (strain ARSEF 23)</name>
    <dbReference type="NCBI Taxonomy" id="655844"/>
    <lineage>
        <taxon>Eukaryota</taxon>
        <taxon>Fungi</taxon>
        <taxon>Dikarya</taxon>
        <taxon>Ascomycota</taxon>
        <taxon>Pezizomycotina</taxon>
        <taxon>Sordariomycetes</taxon>
        <taxon>Hypocreomycetidae</taxon>
        <taxon>Hypocreales</taxon>
        <taxon>Clavicipitaceae</taxon>
        <taxon>Metarhizium</taxon>
    </lineage>
</organism>
<keyword evidence="7" id="KW-0812">Transmembrane</keyword>
<dbReference type="GO" id="GO:0008270">
    <property type="term" value="F:zinc ion binding"/>
    <property type="evidence" value="ECO:0007669"/>
    <property type="project" value="InterPro"/>
</dbReference>
<evidence type="ECO:0000256" key="4">
    <source>
        <dbReference type="ARBA" id="ARBA00022801"/>
    </source>
</evidence>
<evidence type="ECO:0000256" key="7">
    <source>
        <dbReference type="SAM" id="Phobius"/>
    </source>
</evidence>
<feature type="compositionally biased region" description="Polar residues" evidence="6">
    <location>
        <begin position="1046"/>
        <end position="1065"/>
    </location>
</feature>
<dbReference type="Pfam" id="PF01425">
    <property type="entry name" value="Amidase"/>
    <property type="match status" value="1"/>
</dbReference>
<evidence type="ECO:0000313" key="10">
    <source>
        <dbReference type="Proteomes" id="UP000002498"/>
    </source>
</evidence>
<feature type="region of interest" description="Disordered" evidence="6">
    <location>
        <begin position="561"/>
        <end position="604"/>
    </location>
</feature>
<dbReference type="GeneID" id="19258223"/>
<reference evidence="9 10" key="2">
    <citation type="journal article" date="2014" name="Proc. Natl. Acad. Sci. U.S.A.">
        <title>Trajectory and genomic determinants of fungal-pathogen speciation and host adaptation.</title>
        <authorList>
            <person name="Hu X."/>
            <person name="Xiao G."/>
            <person name="Zheng P."/>
            <person name="Shang Y."/>
            <person name="Su Y."/>
            <person name="Zhang X."/>
            <person name="Liu X."/>
            <person name="Zhan S."/>
            <person name="St Leger R.J."/>
            <person name="Wang C."/>
        </authorList>
    </citation>
    <scope>GENOME REANNOTATION</scope>
    <source>
        <strain evidence="10">ARSEF 23 / ATCC MYA-3075</strain>
    </source>
</reference>
<comment type="caution">
    <text evidence="9">The sequence shown here is derived from an EMBL/GenBank/DDBJ whole genome shotgun (WGS) entry which is preliminary data.</text>
</comment>
<dbReference type="EMBL" id="ADNJ02000005">
    <property type="protein sequence ID" value="EFZ00160.2"/>
    <property type="molecule type" value="Genomic_DNA"/>
</dbReference>
<dbReference type="PROSITE" id="PS00571">
    <property type="entry name" value="AMIDASES"/>
    <property type="match status" value="1"/>
</dbReference>
<dbReference type="EC" id="3.5.1.4" evidence="3"/>
<dbReference type="PANTHER" id="PTHR46072:SF3">
    <property type="entry name" value="AMIDASE"/>
    <property type="match status" value="1"/>
</dbReference>
<dbReference type="InterPro" id="IPR036864">
    <property type="entry name" value="Zn2-C6_fun-type_DNA-bd_sf"/>
</dbReference>
<dbReference type="GO" id="GO:0004040">
    <property type="term" value="F:amidase activity"/>
    <property type="evidence" value="ECO:0007669"/>
    <property type="project" value="UniProtKB-EC"/>
</dbReference>
<gene>
    <name evidence="9" type="ORF">MAA_03937</name>
</gene>
<evidence type="ECO:0000256" key="3">
    <source>
        <dbReference type="ARBA" id="ARBA00012922"/>
    </source>
</evidence>
<dbReference type="KEGG" id="maj:MAA_03937"/>
<name>E9EV88_METRA</name>
<dbReference type="InterPro" id="IPR023631">
    <property type="entry name" value="Amidase_dom"/>
</dbReference>
<dbReference type="HOGENOM" id="CLU_266786_0_0_1"/>
<feature type="region of interest" description="Disordered" evidence="6">
    <location>
        <begin position="958"/>
        <end position="1018"/>
    </location>
</feature>
<dbReference type="GO" id="GO:0000981">
    <property type="term" value="F:DNA-binding transcription factor activity, RNA polymerase II-specific"/>
    <property type="evidence" value="ECO:0007669"/>
    <property type="project" value="InterPro"/>
</dbReference>
<feature type="compositionally biased region" description="Polar residues" evidence="6">
    <location>
        <begin position="998"/>
        <end position="1018"/>
    </location>
</feature>
<dbReference type="PROSITE" id="PS00463">
    <property type="entry name" value="ZN2_CY6_FUNGAL_1"/>
    <property type="match status" value="1"/>
</dbReference>
<evidence type="ECO:0000256" key="2">
    <source>
        <dbReference type="ARBA" id="ARBA00009199"/>
    </source>
</evidence>
<comment type="catalytic activity">
    <reaction evidence="1">
        <text>a monocarboxylic acid amide + H2O = a monocarboxylate + NH4(+)</text>
        <dbReference type="Rhea" id="RHEA:12020"/>
        <dbReference type="ChEBI" id="CHEBI:15377"/>
        <dbReference type="ChEBI" id="CHEBI:28938"/>
        <dbReference type="ChEBI" id="CHEBI:35757"/>
        <dbReference type="ChEBI" id="CHEBI:83628"/>
        <dbReference type="EC" id="3.5.1.4"/>
    </reaction>
</comment>
<reference evidence="9 10" key="1">
    <citation type="journal article" date="2011" name="PLoS Genet.">
        <title>Genome sequencing and comparative transcriptomics of the model entomopathogenic fungi Metarhizium anisopliae and M. acridum.</title>
        <authorList>
            <person name="Gao Q."/>
            <person name="Jin K."/>
            <person name="Ying S.H."/>
            <person name="Zhang Y."/>
            <person name="Xiao G."/>
            <person name="Shang Y."/>
            <person name="Duan Z."/>
            <person name="Hu X."/>
            <person name="Xie X.Q."/>
            <person name="Zhou G."/>
            <person name="Peng G."/>
            <person name="Luo Z."/>
            <person name="Huang W."/>
            <person name="Wang B."/>
            <person name="Fang W."/>
            <person name="Wang S."/>
            <person name="Zhong Y."/>
            <person name="Ma L.J."/>
            <person name="St Leger R.J."/>
            <person name="Zhao G.P."/>
            <person name="Pei Y."/>
            <person name="Feng M.G."/>
            <person name="Xia Y."/>
            <person name="Wang C."/>
        </authorList>
    </citation>
    <scope>NUCLEOTIDE SEQUENCE [LARGE SCALE GENOMIC DNA]</scope>
    <source>
        <strain evidence="10">ARSEF 23 / ATCC MYA-3075</strain>
    </source>
</reference>
<feature type="compositionally biased region" description="Polar residues" evidence="6">
    <location>
        <begin position="577"/>
        <end position="590"/>
    </location>
</feature>
<sequence length="1240" mass="134772">MTVPDESLSIYPWEARAIKKRQQRNEAIPEEWRLRQNLLGSLKTPLERSKNNLMELNLVRQSGILTDKELQITESSDVTNMLEALASGQLTAEEVTVSFCKRAAVAHQLTNCLTEIFFDRALERARYLDRQKGKGQLVGPLHGLPISLKDSFQIAGVASTLGLTAYLDHRAESNSALVDILLALGAVLYCKTNVPQTMMTPDSHNFVFGRTLNPWNTSLSAGGSSGGEGALIAMRGAPIGVGTDIAGSIRVPALCCGTYGFRPTASRIPYGGQHGCADEGLAQILPCAGPLANDMKALSLFVKAVLQANPASYDASALDVNWRDVQGQFGRKLRFGLLPEDPTYPLHPPVRRTVAEASRLLQASGHEVVELQSQECRISEALQVAFALFALDETADGIVKAAGEPPIPSRIRIGQEMGKAPQEFVSDLRNLSELKQLSGLNLKRQELISDWCRLWQKYEIDAVIGPGGRTTAIEHDEFTLPPYTVLMNVLDHPKVGAVAFIRRPPETYSRSSCAPMLGEPDLPRSCDRCHFLKERCERPVPSETCPCRRCSRLHLDCRSNRPHKRAGRPPRPHSLKKPSQSWLQSRTLAKTEQRTSNTTTSTVDSATRSGLRSLCSAGSSISQEELWHVNNLLTSDCYLEEFVIGPSFCHRHRDTLVSQYDTSRSTVEDAYIALAMIWGLRDPSTSPDYPSLNTCYKRASSAILTLRSLDVRIEHHVQPCLVLGVSLVTFALKLGGTHVLPLCSHILSLVKPYYEAGKRLVDPDLLIVISLNEMAECLFCARTPTLLVELPPDQAESYVNRYIGLSANILPYLFHICKISAEMAHGDPVDKDKTLSHLEEEIRRWQPSIQDSRMSEFTPTEVSHMVCQASTMQTAALLIIHRLRYPYGTEDLAASAMASSILSQNQMTQKITGRAPRGAKSPYPMGSYFYVCGGDKFEGCCSTDPCLLPDCPRGPLKRDDNENLPVESSTSSNKGSSNSGSPKTETPEPDEPKETTKASPSPSETKTDSGITHTIPNSSIVTITKHTVVFSEAPPSSTTSIPETSNGTAPGTTCSDCNEPGQTSNSDEDASNEVGVTPGAIAGIAAGGAIILALVVIIWVVARRRKRERQSSGVSDEDTTGGSRVDGYEKVTPHTTGTGGVGDPFAPFGGRTDQPHGPDPPHSEAFEMDGTGIAPVELPATSIWEAPGPTASPLDVVSPVTPANTDPRATLASGSSQGCVQYVNQWNQYRSMAEADERGV</sequence>
<keyword evidence="7" id="KW-1133">Transmembrane helix</keyword>
<dbReference type="CDD" id="cd00067">
    <property type="entry name" value="GAL4"/>
    <property type="match status" value="1"/>
</dbReference>
<protein>
    <recommendedName>
        <fullName evidence="3">amidase</fullName>
        <ecNumber evidence="3">3.5.1.4</ecNumber>
    </recommendedName>
</protein>
<accession>E9EV88</accession>
<feature type="compositionally biased region" description="Low complexity" evidence="6">
    <location>
        <begin position="595"/>
        <end position="604"/>
    </location>
</feature>
<evidence type="ECO:0000313" key="9">
    <source>
        <dbReference type="EMBL" id="EFZ00160.2"/>
    </source>
</evidence>
<keyword evidence="10" id="KW-1185">Reference proteome</keyword>
<feature type="compositionally biased region" description="Basic residues" evidence="6">
    <location>
        <begin position="561"/>
        <end position="576"/>
    </location>
</feature>
<dbReference type="Proteomes" id="UP000002498">
    <property type="component" value="Unassembled WGS sequence"/>
</dbReference>
<dbReference type="PANTHER" id="PTHR46072">
    <property type="entry name" value="AMIDASE-RELATED-RELATED"/>
    <property type="match status" value="1"/>
</dbReference>
<feature type="region of interest" description="Disordered" evidence="6">
    <location>
        <begin position="1106"/>
        <end position="1168"/>
    </location>
</feature>
<feature type="compositionally biased region" description="Low complexity" evidence="6">
    <location>
        <begin position="968"/>
        <end position="984"/>
    </location>
</feature>
<dbReference type="RefSeq" id="XP_007820126.2">
    <property type="nucleotide sequence ID" value="XM_007821935.2"/>
</dbReference>
<keyword evidence="5" id="KW-0539">Nucleus</keyword>
<feature type="compositionally biased region" description="Basic and acidic residues" evidence="6">
    <location>
        <begin position="1153"/>
        <end position="1165"/>
    </location>
</feature>
<dbReference type="AlphaFoldDB" id="E9EV88"/>
<keyword evidence="4" id="KW-0378">Hydrolase</keyword>
<evidence type="ECO:0000259" key="8">
    <source>
        <dbReference type="PROSITE" id="PS00463"/>
    </source>
</evidence>
<feature type="compositionally biased region" description="Low complexity" evidence="6">
    <location>
        <begin position="1032"/>
        <end position="1045"/>
    </location>
</feature>
<evidence type="ECO:0000256" key="6">
    <source>
        <dbReference type="SAM" id="MobiDB-lite"/>
    </source>
</evidence>
<dbReference type="SUPFAM" id="SSF75304">
    <property type="entry name" value="Amidase signature (AS) enzymes"/>
    <property type="match status" value="1"/>
</dbReference>
<dbReference type="InterPro" id="IPR020556">
    <property type="entry name" value="Amidase_CS"/>
</dbReference>
<comment type="similarity">
    <text evidence="2">Belongs to the amidase family.</text>
</comment>
<dbReference type="SUPFAM" id="SSF57701">
    <property type="entry name" value="Zn2/Cys6 DNA-binding domain"/>
    <property type="match status" value="1"/>
</dbReference>
<dbReference type="InterPro" id="IPR001138">
    <property type="entry name" value="Zn2Cys6_DnaBD"/>
</dbReference>
<feature type="transmembrane region" description="Helical" evidence="7">
    <location>
        <begin position="1080"/>
        <end position="1102"/>
    </location>
</feature>
<dbReference type="InterPro" id="IPR036928">
    <property type="entry name" value="AS_sf"/>
</dbReference>
<proteinExistence type="inferred from homology"/>
<feature type="domain" description="Zn(2)-C6 fungal-type" evidence="8">
    <location>
        <begin position="525"/>
        <end position="557"/>
    </location>
</feature>
<dbReference type="OrthoDB" id="5431298at2759"/>
<feature type="region of interest" description="Disordered" evidence="6">
    <location>
        <begin position="1032"/>
        <end position="1072"/>
    </location>
</feature>
<evidence type="ECO:0000256" key="5">
    <source>
        <dbReference type="ARBA" id="ARBA00023242"/>
    </source>
</evidence>
<evidence type="ECO:0000256" key="1">
    <source>
        <dbReference type="ARBA" id="ARBA00001311"/>
    </source>
</evidence>
<keyword evidence="7" id="KW-0472">Membrane</keyword>
<dbReference type="Gene3D" id="3.90.1300.10">
    <property type="entry name" value="Amidase signature (AS) domain"/>
    <property type="match status" value="1"/>
</dbReference>